<feature type="domain" description="HTH tetR-type" evidence="3">
    <location>
        <begin position="1"/>
        <end position="61"/>
    </location>
</feature>
<accession>A0A2T5JDU6</accession>
<proteinExistence type="predicted"/>
<dbReference type="RefSeq" id="WP_170113561.1">
    <property type="nucleotide sequence ID" value="NZ_CP160205.1"/>
</dbReference>
<evidence type="ECO:0000256" key="2">
    <source>
        <dbReference type="PROSITE-ProRule" id="PRU00335"/>
    </source>
</evidence>
<sequence>MDKQTQILATALKLFVRFGFHGTPTARIAEEAGVANGTLFHYYKTKDELVVGLYNSIRDEFSAAIAKTIHADDFMAVRFKKMFVTSVHWALDNRDKYFYLQQFQLSPHVHQIPPEKLKEQISIQSQLITDAIHKRLLIQQPPELVLNLYNGQVMAVYQYLTSFELEEDEQRRLIHSVYELMWEMLKYNG</sequence>
<evidence type="ECO:0000259" key="3">
    <source>
        <dbReference type="PROSITE" id="PS50977"/>
    </source>
</evidence>
<dbReference type="Gene3D" id="1.10.357.10">
    <property type="entry name" value="Tetracycline Repressor, domain 2"/>
    <property type="match status" value="1"/>
</dbReference>
<name>A0A2T5JDU6_9SPHI</name>
<dbReference type="InterPro" id="IPR001647">
    <property type="entry name" value="HTH_TetR"/>
</dbReference>
<comment type="caution">
    <text evidence="4">The sequence shown here is derived from an EMBL/GenBank/DDBJ whole genome shotgun (WGS) entry which is preliminary data.</text>
</comment>
<keyword evidence="1 2" id="KW-0238">DNA-binding</keyword>
<dbReference type="AlphaFoldDB" id="A0A2T5JDU6"/>
<evidence type="ECO:0000313" key="5">
    <source>
        <dbReference type="Proteomes" id="UP000244168"/>
    </source>
</evidence>
<protein>
    <submittedName>
        <fullName evidence="4">TetR family transcriptional regulator</fullName>
    </submittedName>
</protein>
<dbReference type="PROSITE" id="PS50977">
    <property type="entry name" value="HTH_TETR_2"/>
    <property type="match status" value="1"/>
</dbReference>
<dbReference type="PANTHER" id="PTHR30055">
    <property type="entry name" value="HTH-TYPE TRANSCRIPTIONAL REGULATOR RUTR"/>
    <property type="match status" value="1"/>
</dbReference>
<dbReference type="Pfam" id="PF00440">
    <property type="entry name" value="TetR_N"/>
    <property type="match status" value="1"/>
</dbReference>
<dbReference type="InterPro" id="IPR050109">
    <property type="entry name" value="HTH-type_TetR-like_transc_reg"/>
</dbReference>
<dbReference type="PANTHER" id="PTHR30055:SF222">
    <property type="entry name" value="REGULATORY PROTEIN"/>
    <property type="match status" value="1"/>
</dbReference>
<reference evidence="4 5" key="1">
    <citation type="submission" date="2018-04" db="EMBL/GenBank/DDBJ databases">
        <title>Genomic Encyclopedia of Archaeal and Bacterial Type Strains, Phase II (KMG-II): from individual species to whole genera.</title>
        <authorList>
            <person name="Goeker M."/>
        </authorList>
    </citation>
    <scope>NUCLEOTIDE SEQUENCE [LARGE SCALE GENOMIC DNA]</scope>
    <source>
        <strain evidence="4 5">DSM 26809</strain>
    </source>
</reference>
<keyword evidence="5" id="KW-1185">Reference proteome</keyword>
<dbReference type="InterPro" id="IPR009057">
    <property type="entry name" value="Homeodomain-like_sf"/>
</dbReference>
<evidence type="ECO:0000313" key="4">
    <source>
        <dbReference type="EMBL" id="PTQ99934.1"/>
    </source>
</evidence>
<gene>
    <name evidence="4" type="ORF">C8P68_102764</name>
</gene>
<dbReference type="Proteomes" id="UP000244168">
    <property type="component" value="Unassembled WGS sequence"/>
</dbReference>
<dbReference type="PRINTS" id="PR00455">
    <property type="entry name" value="HTHTETR"/>
</dbReference>
<evidence type="ECO:0000256" key="1">
    <source>
        <dbReference type="ARBA" id="ARBA00023125"/>
    </source>
</evidence>
<dbReference type="SUPFAM" id="SSF46689">
    <property type="entry name" value="Homeodomain-like"/>
    <property type="match status" value="1"/>
</dbReference>
<feature type="DNA-binding region" description="H-T-H motif" evidence="2">
    <location>
        <begin position="24"/>
        <end position="43"/>
    </location>
</feature>
<organism evidence="4 5">
    <name type="scientific">Mucilaginibacter yixingensis</name>
    <dbReference type="NCBI Taxonomy" id="1295612"/>
    <lineage>
        <taxon>Bacteria</taxon>
        <taxon>Pseudomonadati</taxon>
        <taxon>Bacteroidota</taxon>
        <taxon>Sphingobacteriia</taxon>
        <taxon>Sphingobacteriales</taxon>
        <taxon>Sphingobacteriaceae</taxon>
        <taxon>Mucilaginibacter</taxon>
    </lineage>
</organism>
<dbReference type="GO" id="GO:0003677">
    <property type="term" value="F:DNA binding"/>
    <property type="evidence" value="ECO:0007669"/>
    <property type="project" value="UniProtKB-UniRule"/>
</dbReference>
<dbReference type="EMBL" id="QAOQ01000002">
    <property type="protein sequence ID" value="PTQ99934.1"/>
    <property type="molecule type" value="Genomic_DNA"/>
</dbReference>